<evidence type="ECO:0000256" key="4">
    <source>
        <dbReference type="ARBA" id="ARBA00022692"/>
    </source>
</evidence>
<feature type="transmembrane region" description="Helical" evidence="8">
    <location>
        <begin position="220"/>
        <end position="242"/>
    </location>
</feature>
<dbReference type="GO" id="GO:0005886">
    <property type="term" value="C:plasma membrane"/>
    <property type="evidence" value="ECO:0007669"/>
    <property type="project" value="UniProtKB-SubCell"/>
</dbReference>
<keyword evidence="10" id="KW-1185">Reference proteome</keyword>
<dbReference type="RefSeq" id="WP_182484957.1">
    <property type="nucleotide sequence ID" value="NZ_JACGWU010000005.1"/>
</dbReference>
<dbReference type="PANTHER" id="PTHR32024">
    <property type="entry name" value="TRK SYSTEM POTASSIUM UPTAKE PROTEIN TRKG-RELATED"/>
    <property type="match status" value="1"/>
</dbReference>
<dbReference type="GO" id="GO:0030001">
    <property type="term" value="P:metal ion transport"/>
    <property type="evidence" value="ECO:0007669"/>
    <property type="project" value="UniProtKB-ARBA"/>
</dbReference>
<evidence type="ECO:0000256" key="7">
    <source>
        <dbReference type="ARBA" id="ARBA00023136"/>
    </source>
</evidence>
<feature type="transmembrane region" description="Helical" evidence="8">
    <location>
        <begin position="91"/>
        <end position="115"/>
    </location>
</feature>
<keyword evidence="4 8" id="KW-0812">Transmembrane</keyword>
<dbReference type="Pfam" id="PF02386">
    <property type="entry name" value="TrkH"/>
    <property type="match status" value="1"/>
</dbReference>
<evidence type="ECO:0000256" key="1">
    <source>
        <dbReference type="ARBA" id="ARBA00004651"/>
    </source>
</evidence>
<comment type="subcellular location">
    <subcellularLocation>
        <location evidence="1">Cell membrane</location>
        <topology evidence="1">Multi-pass membrane protein</topology>
    </subcellularLocation>
</comment>
<dbReference type="PANTHER" id="PTHR32024:SF1">
    <property type="entry name" value="KTR SYSTEM POTASSIUM UPTAKE PROTEIN B"/>
    <property type="match status" value="1"/>
</dbReference>
<feature type="transmembrane region" description="Helical" evidence="8">
    <location>
        <begin position="155"/>
        <end position="181"/>
    </location>
</feature>
<keyword evidence="5 8" id="KW-1133">Transmembrane helix</keyword>
<evidence type="ECO:0000256" key="8">
    <source>
        <dbReference type="SAM" id="Phobius"/>
    </source>
</evidence>
<evidence type="ECO:0000256" key="5">
    <source>
        <dbReference type="ARBA" id="ARBA00022989"/>
    </source>
</evidence>
<sequence>MNEELAQNAPAWVRVREALEGFARRSPSRFAVLIFAAMILVFTAIFAAPFSGANNTPTALADALFTAVSTICVSGLSTVDMATHWSPLGNAFVFIGTQIGAIGVLTLASVLGAIISGGLGLRAKLMIASDTNPLRLHAGPVPEGQAIKLGDVGGLVVSVAVSLFAIETVIAILMMPSVMAAGYPVGESIWYSFYYAASAFTNTGFTPNIGGLAIFQGDFWFLSLIMIAVMLGSFGFPVLYALRRHLFHPRKWSLHVKLTLTTWWLLWAGGILAFLIVSPIGSTAFRAFDAGQRIFEAAFLSTMARSGGFNIVDISQLDTATLLLTDMLMFIGGGSASTAGGIKVTTFAILLLAAVAEARGRSSIEVFRRRVPSDVLRLGVSVVLWGATTVALGTLILSNITDAPLEYILFDVISGFATVGMSTGVTASLPDSGVYVMAAIMFMGRVGTVTLAAALAASQVGQFFNHPEERPIVG</sequence>
<feature type="transmembrane region" description="Helical" evidence="8">
    <location>
        <begin position="30"/>
        <end position="53"/>
    </location>
</feature>
<organism evidence="9 10">
    <name type="scientific">Alpinimonas psychrophila</name>
    <dbReference type="NCBI Taxonomy" id="748908"/>
    <lineage>
        <taxon>Bacteria</taxon>
        <taxon>Bacillati</taxon>
        <taxon>Actinomycetota</taxon>
        <taxon>Actinomycetes</taxon>
        <taxon>Micrococcales</taxon>
        <taxon>Microbacteriaceae</taxon>
        <taxon>Alpinimonas</taxon>
    </lineage>
</organism>
<evidence type="ECO:0000256" key="2">
    <source>
        <dbReference type="ARBA" id="ARBA00022448"/>
    </source>
</evidence>
<keyword evidence="7 8" id="KW-0472">Membrane</keyword>
<gene>
    <name evidence="9" type="ORF">FB555_001636</name>
</gene>
<comment type="caution">
    <text evidence="9">The sequence shown here is derived from an EMBL/GenBank/DDBJ whole genome shotgun (WGS) entry which is preliminary data.</text>
</comment>
<dbReference type="AlphaFoldDB" id="A0A7W3JUQ6"/>
<accession>A0A7W3JUQ6</accession>
<feature type="transmembrane region" description="Helical" evidence="8">
    <location>
        <begin position="375"/>
        <end position="401"/>
    </location>
</feature>
<dbReference type="EMBL" id="JACGWU010000005">
    <property type="protein sequence ID" value="MBA8829527.1"/>
    <property type="molecule type" value="Genomic_DNA"/>
</dbReference>
<dbReference type="GO" id="GO:0008324">
    <property type="term" value="F:monoatomic cation transmembrane transporter activity"/>
    <property type="evidence" value="ECO:0007669"/>
    <property type="project" value="InterPro"/>
</dbReference>
<reference evidence="9 10" key="1">
    <citation type="submission" date="2020-07" db="EMBL/GenBank/DDBJ databases">
        <title>Sequencing the genomes of 1000 actinobacteria strains.</title>
        <authorList>
            <person name="Klenk H.-P."/>
        </authorList>
    </citation>
    <scope>NUCLEOTIDE SEQUENCE [LARGE SCALE GENOMIC DNA]</scope>
    <source>
        <strain evidence="9 10">DSM 23737</strain>
    </source>
</reference>
<dbReference type="Proteomes" id="UP000524237">
    <property type="component" value="Unassembled WGS sequence"/>
</dbReference>
<keyword evidence="2" id="KW-0813">Transport</keyword>
<feature type="transmembrane region" description="Helical" evidence="8">
    <location>
        <begin position="407"/>
        <end position="427"/>
    </location>
</feature>
<keyword evidence="6" id="KW-0406">Ion transport</keyword>
<evidence type="ECO:0000313" key="9">
    <source>
        <dbReference type="EMBL" id="MBA8829527.1"/>
    </source>
</evidence>
<feature type="transmembrane region" description="Helical" evidence="8">
    <location>
        <begin position="59"/>
        <end position="79"/>
    </location>
</feature>
<evidence type="ECO:0000256" key="6">
    <source>
        <dbReference type="ARBA" id="ARBA00023065"/>
    </source>
</evidence>
<evidence type="ECO:0000256" key="3">
    <source>
        <dbReference type="ARBA" id="ARBA00022475"/>
    </source>
</evidence>
<evidence type="ECO:0000313" key="10">
    <source>
        <dbReference type="Proteomes" id="UP000524237"/>
    </source>
</evidence>
<proteinExistence type="predicted"/>
<name>A0A7W3JUQ6_9MICO</name>
<keyword evidence="3" id="KW-1003">Cell membrane</keyword>
<feature type="transmembrane region" description="Helical" evidence="8">
    <location>
        <begin position="327"/>
        <end position="354"/>
    </location>
</feature>
<dbReference type="InterPro" id="IPR003445">
    <property type="entry name" value="Cat_transpt"/>
</dbReference>
<protein>
    <submittedName>
        <fullName evidence="9">Trk-type K+ transport system membrane component</fullName>
    </submittedName>
</protein>
<feature type="transmembrane region" description="Helical" evidence="8">
    <location>
        <begin position="434"/>
        <end position="457"/>
    </location>
</feature>
<feature type="transmembrane region" description="Helical" evidence="8">
    <location>
        <begin position="263"/>
        <end position="285"/>
    </location>
</feature>